<dbReference type="SUPFAM" id="SSF49503">
    <property type="entry name" value="Cupredoxins"/>
    <property type="match status" value="1"/>
</dbReference>
<dbReference type="InterPro" id="IPR008972">
    <property type="entry name" value="Cupredoxin"/>
</dbReference>
<dbReference type="GO" id="GO:0016491">
    <property type="term" value="F:oxidoreductase activity"/>
    <property type="evidence" value="ECO:0007669"/>
    <property type="project" value="TreeGrafter"/>
</dbReference>
<feature type="signal peptide" evidence="2">
    <location>
        <begin position="1"/>
        <end position="30"/>
    </location>
</feature>
<dbReference type="Pfam" id="PF07732">
    <property type="entry name" value="Cu-oxidase_3"/>
    <property type="match status" value="1"/>
</dbReference>
<dbReference type="Proteomes" id="UP000015453">
    <property type="component" value="Unassembled WGS sequence"/>
</dbReference>
<evidence type="ECO:0000259" key="3">
    <source>
        <dbReference type="Pfam" id="PF07732"/>
    </source>
</evidence>
<evidence type="ECO:0000313" key="4">
    <source>
        <dbReference type="EMBL" id="EPS67371.1"/>
    </source>
</evidence>
<sequence>MAPSSSSSSPRRLLASLVVVIVAVVGSASGQITRHYKFNVQLRNVTRLCRTKSILTVNGGFPGPTVVAREGDRVVVRVFNDASANITIH</sequence>
<gene>
    <name evidence="4" type="ORF">M569_07405</name>
</gene>
<reference evidence="4 5" key="1">
    <citation type="journal article" date="2013" name="BMC Genomics">
        <title>The miniature genome of a carnivorous plant Genlisea aurea contains a low number of genes and short non-coding sequences.</title>
        <authorList>
            <person name="Leushkin E.V."/>
            <person name="Sutormin R.A."/>
            <person name="Nabieva E.R."/>
            <person name="Penin A.A."/>
            <person name="Kondrashov A.S."/>
            <person name="Logacheva M.D."/>
        </authorList>
    </citation>
    <scope>NUCLEOTIDE SEQUENCE [LARGE SCALE GENOMIC DNA]</scope>
</reference>
<organism evidence="4 5">
    <name type="scientific">Genlisea aurea</name>
    <dbReference type="NCBI Taxonomy" id="192259"/>
    <lineage>
        <taxon>Eukaryota</taxon>
        <taxon>Viridiplantae</taxon>
        <taxon>Streptophyta</taxon>
        <taxon>Embryophyta</taxon>
        <taxon>Tracheophyta</taxon>
        <taxon>Spermatophyta</taxon>
        <taxon>Magnoliopsida</taxon>
        <taxon>eudicotyledons</taxon>
        <taxon>Gunneridae</taxon>
        <taxon>Pentapetalae</taxon>
        <taxon>asterids</taxon>
        <taxon>lamiids</taxon>
        <taxon>Lamiales</taxon>
        <taxon>Lentibulariaceae</taxon>
        <taxon>Genlisea</taxon>
    </lineage>
</organism>
<feature type="domain" description="Plastocyanin-like" evidence="3">
    <location>
        <begin position="40"/>
        <end position="89"/>
    </location>
</feature>
<dbReference type="GO" id="GO:0005507">
    <property type="term" value="F:copper ion binding"/>
    <property type="evidence" value="ECO:0007669"/>
    <property type="project" value="InterPro"/>
</dbReference>
<evidence type="ECO:0000256" key="2">
    <source>
        <dbReference type="SAM" id="SignalP"/>
    </source>
</evidence>
<evidence type="ECO:0000256" key="1">
    <source>
        <dbReference type="ARBA" id="ARBA00010609"/>
    </source>
</evidence>
<dbReference type="PANTHER" id="PTHR11709:SF522">
    <property type="entry name" value="LACCASE-4"/>
    <property type="match status" value="1"/>
</dbReference>
<name>S8CRA7_9LAMI</name>
<dbReference type="InterPro" id="IPR045087">
    <property type="entry name" value="Cu-oxidase_fam"/>
</dbReference>
<dbReference type="InterPro" id="IPR011707">
    <property type="entry name" value="Cu-oxidase-like_N"/>
</dbReference>
<feature type="chain" id="PRO_5004549246" evidence="2">
    <location>
        <begin position="31"/>
        <end position="89"/>
    </location>
</feature>
<proteinExistence type="inferred from homology"/>
<protein>
    <submittedName>
        <fullName evidence="4">Laccase</fullName>
    </submittedName>
</protein>
<dbReference type="EMBL" id="AUSU01003146">
    <property type="protein sequence ID" value="EPS67371.1"/>
    <property type="molecule type" value="Genomic_DNA"/>
</dbReference>
<dbReference type="PANTHER" id="PTHR11709">
    <property type="entry name" value="MULTI-COPPER OXIDASE"/>
    <property type="match status" value="1"/>
</dbReference>
<dbReference type="Gene3D" id="2.60.40.420">
    <property type="entry name" value="Cupredoxins - blue copper proteins"/>
    <property type="match status" value="1"/>
</dbReference>
<accession>S8CRA7</accession>
<comment type="similarity">
    <text evidence="1">Belongs to the multicopper oxidase family.</text>
</comment>
<keyword evidence="2" id="KW-0732">Signal</keyword>
<comment type="caution">
    <text evidence="4">The sequence shown here is derived from an EMBL/GenBank/DDBJ whole genome shotgun (WGS) entry which is preliminary data.</text>
</comment>
<keyword evidence="5" id="KW-1185">Reference proteome</keyword>
<dbReference type="OrthoDB" id="2121828at2759"/>
<evidence type="ECO:0000313" key="5">
    <source>
        <dbReference type="Proteomes" id="UP000015453"/>
    </source>
</evidence>
<feature type="non-terminal residue" evidence="4">
    <location>
        <position position="89"/>
    </location>
</feature>
<dbReference type="AlphaFoldDB" id="S8CRA7"/>